<dbReference type="PROSITE" id="PS00018">
    <property type="entry name" value="EF_HAND_1"/>
    <property type="match status" value="1"/>
</dbReference>
<dbReference type="SUPFAM" id="SSF47473">
    <property type="entry name" value="EF-hand"/>
    <property type="match status" value="1"/>
</dbReference>
<evidence type="ECO:0000313" key="3">
    <source>
        <dbReference type="EMBL" id="CAI9961502.1"/>
    </source>
</evidence>
<feature type="domain" description="EF-hand" evidence="2">
    <location>
        <begin position="44"/>
        <end position="78"/>
    </location>
</feature>
<evidence type="ECO:0000256" key="1">
    <source>
        <dbReference type="ARBA" id="ARBA00022837"/>
    </source>
</evidence>
<dbReference type="Gene3D" id="1.10.238.10">
    <property type="entry name" value="EF-hand"/>
    <property type="match status" value="1"/>
</dbReference>
<sequence>MPQHTREQIKALFHEADSNQCKGSVGCLYKMELVAFLKRKHMITTPDQVEPIIRKYDKSGNGKIEFAEFEGIINELFP</sequence>
<dbReference type="EMBL" id="CAXDID020000292">
    <property type="protein sequence ID" value="CAL6071813.1"/>
    <property type="molecule type" value="Genomic_DNA"/>
</dbReference>
<organism evidence="3">
    <name type="scientific">Hexamita inflata</name>
    <dbReference type="NCBI Taxonomy" id="28002"/>
    <lineage>
        <taxon>Eukaryota</taxon>
        <taxon>Metamonada</taxon>
        <taxon>Diplomonadida</taxon>
        <taxon>Hexamitidae</taxon>
        <taxon>Hexamitinae</taxon>
        <taxon>Hexamita</taxon>
    </lineage>
</organism>
<evidence type="ECO:0000259" key="2">
    <source>
        <dbReference type="PROSITE" id="PS50222"/>
    </source>
</evidence>
<dbReference type="Proteomes" id="UP001642409">
    <property type="component" value="Unassembled WGS sequence"/>
</dbReference>
<evidence type="ECO:0000313" key="10">
    <source>
        <dbReference type="Proteomes" id="UP001642409"/>
    </source>
</evidence>
<dbReference type="EMBL" id="CATOUU010001090">
    <property type="protein sequence ID" value="CAI9971213.1"/>
    <property type="molecule type" value="Genomic_DNA"/>
</dbReference>
<evidence type="ECO:0000313" key="4">
    <source>
        <dbReference type="EMBL" id="CAI9961511.1"/>
    </source>
</evidence>
<dbReference type="EMBL" id="CATOUU010000941">
    <property type="protein sequence ID" value="CAI9961511.1"/>
    <property type="molecule type" value="Genomic_DNA"/>
</dbReference>
<dbReference type="Pfam" id="PF13499">
    <property type="entry name" value="EF-hand_7"/>
    <property type="match status" value="1"/>
</dbReference>
<reference evidence="6 10" key="2">
    <citation type="submission" date="2024-07" db="EMBL/GenBank/DDBJ databases">
        <authorList>
            <person name="Akdeniz Z."/>
        </authorList>
    </citation>
    <scope>NUCLEOTIDE SEQUENCE [LARGE SCALE GENOMIC DNA]</scope>
</reference>
<protein>
    <submittedName>
        <fullName evidence="3">EF-hand domain pair</fullName>
    </submittedName>
    <submittedName>
        <fullName evidence="6">EF-hand_domain pair</fullName>
    </submittedName>
</protein>
<evidence type="ECO:0000313" key="5">
    <source>
        <dbReference type="EMBL" id="CAI9971213.1"/>
    </source>
</evidence>
<keyword evidence="10" id="KW-1185">Reference proteome</keyword>
<evidence type="ECO:0000313" key="8">
    <source>
        <dbReference type="EMBL" id="CAL6071795.1"/>
    </source>
</evidence>
<keyword evidence="1" id="KW-0106">Calcium</keyword>
<dbReference type="InterPro" id="IPR011992">
    <property type="entry name" value="EF-hand-dom_pair"/>
</dbReference>
<dbReference type="GO" id="GO:0005509">
    <property type="term" value="F:calcium ion binding"/>
    <property type="evidence" value="ECO:0007669"/>
    <property type="project" value="InterPro"/>
</dbReference>
<proteinExistence type="predicted"/>
<dbReference type="InterPro" id="IPR018247">
    <property type="entry name" value="EF_Hand_1_Ca_BS"/>
</dbReference>
<dbReference type="SMART" id="SM00054">
    <property type="entry name" value="EFh"/>
    <property type="match status" value="1"/>
</dbReference>
<evidence type="ECO:0000313" key="6">
    <source>
        <dbReference type="EMBL" id="CAL5995947.1"/>
    </source>
</evidence>
<dbReference type="EMBL" id="CAXDID020000080">
    <property type="protein sequence ID" value="CAL6018139.1"/>
    <property type="molecule type" value="Genomic_DNA"/>
</dbReference>
<dbReference type="EMBL" id="CAXDID020000034">
    <property type="protein sequence ID" value="CAL5995947.1"/>
    <property type="molecule type" value="Genomic_DNA"/>
</dbReference>
<dbReference type="PROSITE" id="PS50222">
    <property type="entry name" value="EF_HAND_2"/>
    <property type="match status" value="1"/>
</dbReference>
<dbReference type="EMBL" id="CATOUU010000941">
    <property type="protein sequence ID" value="CAI9961502.1"/>
    <property type="molecule type" value="Genomic_DNA"/>
</dbReference>
<reference evidence="3" key="1">
    <citation type="submission" date="2023-06" db="EMBL/GenBank/DDBJ databases">
        <authorList>
            <person name="Kurt Z."/>
        </authorList>
    </citation>
    <scope>NUCLEOTIDE SEQUENCE</scope>
</reference>
<evidence type="ECO:0000313" key="9">
    <source>
        <dbReference type="EMBL" id="CAL6071813.1"/>
    </source>
</evidence>
<dbReference type="InterPro" id="IPR002048">
    <property type="entry name" value="EF_hand_dom"/>
</dbReference>
<name>A0AA86QVD5_9EUKA</name>
<gene>
    <name evidence="6" type="ORF">HINF_LOCUS14399</name>
    <name evidence="7" type="ORF">HINF_LOCUS26321</name>
    <name evidence="3" type="ORF">HINF_LOCUS49147</name>
    <name evidence="4" type="ORF">HINF_LOCUS49156</name>
    <name evidence="8" type="ORF">HINF_LOCUS55315</name>
    <name evidence="9" type="ORF">HINF_LOCUS55324</name>
    <name evidence="5" type="ORF">HINF_LOCUS58858</name>
</gene>
<accession>A0AA86QVD5</accession>
<dbReference type="AlphaFoldDB" id="A0AA86QVD5"/>
<evidence type="ECO:0000313" key="7">
    <source>
        <dbReference type="EMBL" id="CAL6018139.1"/>
    </source>
</evidence>
<comment type="caution">
    <text evidence="3">The sequence shown here is derived from an EMBL/GenBank/DDBJ whole genome shotgun (WGS) entry which is preliminary data.</text>
</comment>
<dbReference type="EMBL" id="CAXDID020000292">
    <property type="protein sequence ID" value="CAL6071795.1"/>
    <property type="molecule type" value="Genomic_DNA"/>
</dbReference>